<organism evidence="2 3">
    <name type="scientific">Suillus discolor</name>
    <dbReference type="NCBI Taxonomy" id="1912936"/>
    <lineage>
        <taxon>Eukaryota</taxon>
        <taxon>Fungi</taxon>
        <taxon>Dikarya</taxon>
        <taxon>Basidiomycota</taxon>
        <taxon>Agaricomycotina</taxon>
        <taxon>Agaricomycetes</taxon>
        <taxon>Agaricomycetidae</taxon>
        <taxon>Boletales</taxon>
        <taxon>Suillineae</taxon>
        <taxon>Suillaceae</taxon>
        <taxon>Suillus</taxon>
    </lineage>
</organism>
<proteinExistence type="predicted"/>
<dbReference type="EMBL" id="JABBWM010000051">
    <property type="protein sequence ID" value="KAG2101326.1"/>
    <property type="molecule type" value="Genomic_DNA"/>
</dbReference>
<name>A0A9P7F2E7_9AGAM</name>
<evidence type="ECO:0000313" key="3">
    <source>
        <dbReference type="Proteomes" id="UP000823399"/>
    </source>
</evidence>
<comment type="caution">
    <text evidence="2">The sequence shown here is derived from an EMBL/GenBank/DDBJ whole genome shotgun (WGS) entry which is preliminary data.</text>
</comment>
<evidence type="ECO:0000256" key="1">
    <source>
        <dbReference type="SAM" id="Phobius"/>
    </source>
</evidence>
<keyword evidence="1" id="KW-0472">Membrane</keyword>
<keyword evidence="3" id="KW-1185">Reference proteome</keyword>
<protein>
    <submittedName>
        <fullName evidence="2">Uncharacterized protein</fullName>
    </submittedName>
</protein>
<accession>A0A9P7F2E7</accession>
<dbReference type="RefSeq" id="XP_041289804.1">
    <property type="nucleotide sequence ID" value="XM_041433964.1"/>
</dbReference>
<dbReference type="OrthoDB" id="10559278at2759"/>
<feature type="transmembrane region" description="Helical" evidence="1">
    <location>
        <begin position="41"/>
        <end position="59"/>
    </location>
</feature>
<keyword evidence="1" id="KW-0812">Transmembrane</keyword>
<reference evidence="2" key="1">
    <citation type="journal article" date="2020" name="New Phytol.">
        <title>Comparative genomics reveals dynamic genome evolution in host specialist ectomycorrhizal fungi.</title>
        <authorList>
            <person name="Lofgren L.A."/>
            <person name="Nguyen N.H."/>
            <person name="Vilgalys R."/>
            <person name="Ruytinx J."/>
            <person name="Liao H.L."/>
            <person name="Branco S."/>
            <person name="Kuo A."/>
            <person name="LaButti K."/>
            <person name="Lipzen A."/>
            <person name="Andreopoulos W."/>
            <person name="Pangilinan J."/>
            <person name="Riley R."/>
            <person name="Hundley H."/>
            <person name="Na H."/>
            <person name="Barry K."/>
            <person name="Grigoriev I.V."/>
            <person name="Stajich J.E."/>
            <person name="Kennedy P.G."/>
        </authorList>
    </citation>
    <scope>NUCLEOTIDE SEQUENCE</scope>
    <source>
        <strain evidence="2">FC423</strain>
    </source>
</reference>
<dbReference type="GeneID" id="64696223"/>
<dbReference type="Proteomes" id="UP000823399">
    <property type="component" value="Unassembled WGS sequence"/>
</dbReference>
<evidence type="ECO:0000313" key="2">
    <source>
        <dbReference type="EMBL" id="KAG2101326.1"/>
    </source>
</evidence>
<gene>
    <name evidence="2" type="ORF">F5147DRAFT_655307</name>
</gene>
<keyword evidence="1" id="KW-1133">Transmembrane helix</keyword>
<dbReference type="AlphaFoldDB" id="A0A9P7F2E7"/>
<sequence length="153" mass="17265">MPLDAAAIMSTALEGILYILMFMGSIWALTYKKTHEGRQSAVAAVVILPVSLSSTVIFLRQNQSFGVVDPMLDMSRHMLFPRGPAAFSADVKQKMFMARNVANITQTMLADWVVVWLPLYSEKTSHRRAHTRLDAVEMSYSGLAFQRRKDRKI</sequence>
<feature type="transmembrane region" description="Helical" evidence="1">
    <location>
        <begin position="6"/>
        <end position="29"/>
    </location>
</feature>